<dbReference type="InterPro" id="IPR018197">
    <property type="entry name" value="Glycerate_kinase_RE-like"/>
</dbReference>
<evidence type="ECO:0000313" key="5">
    <source>
        <dbReference type="EMBL" id="MCP3425871.1"/>
    </source>
</evidence>
<dbReference type="AlphaFoldDB" id="A0A9X2HAR3"/>
<name>A0A9X2HAR3_9MICC</name>
<dbReference type="GO" id="GO:0008887">
    <property type="term" value="F:glycerate kinase activity"/>
    <property type="evidence" value="ECO:0007669"/>
    <property type="project" value="UniProtKB-UniRule"/>
</dbReference>
<dbReference type="InterPro" id="IPR018193">
    <property type="entry name" value="Glyc_kinase_flavodox-like_fold"/>
</dbReference>
<evidence type="ECO:0000256" key="2">
    <source>
        <dbReference type="ARBA" id="ARBA00022679"/>
    </source>
</evidence>
<comment type="caution">
    <text evidence="5">The sequence shown here is derived from an EMBL/GenBank/DDBJ whole genome shotgun (WGS) entry which is preliminary data.</text>
</comment>
<dbReference type="RefSeq" id="WP_254166280.1">
    <property type="nucleotide sequence ID" value="NZ_JANAFB010000015.1"/>
</dbReference>
<evidence type="ECO:0000256" key="3">
    <source>
        <dbReference type="ARBA" id="ARBA00022777"/>
    </source>
</evidence>
<dbReference type="NCBIfam" id="TIGR00045">
    <property type="entry name" value="glycerate kinase"/>
    <property type="match status" value="1"/>
</dbReference>
<gene>
    <name evidence="5" type="ORF">NBM05_07590</name>
</gene>
<dbReference type="SUPFAM" id="SSF110738">
    <property type="entry name" value="Glycerate kinase I"/>
    <property type="match status" value="1"/>
</dbReference>
<dbReference type="PIRSF" id="PIRSF006078">
    <property type="entry name" value="GlxK"/>
    <property type="match status" value="1"/>
</dbReference>
<reference evidence="5" key="1">
    <citation type="submission" date="2022-06" db="EMBL/GenBank/DDBJ databases">
        <title>Rothia sp. isolated from sandalwood seedling.</title>
        <authorList>
            <person name="Tuikhar N."/>
            <person name="Kirdat K."/>
            <person name="Thorat V."/>
            <person name="Swetha P."/>
            <person name="Padma S."/>
            <person name="Sundararaj R."/>
            <person name="Yadav A."/>
        </authorList>
    </citation>
    <scope>NUCLEOTIDE SEQUENCE</scope>
    <source>
        <strain evidence="5">AR01</strain>
    </source>
</reference>
<dbReference type="InterPro" id="IPR004381">
    <property type="entry name" value="Glycerate_kinase"/>
</dbReference>
<organism evidence="5 6">
    <name type="scientific">Rothia santali</name>
    <dbReference type="NCBI Taxonomy" id="2949643"/>
    <lineage>
        <taxon>Bacteria</taxon>
        <taxon>Bacillati</taxon>
        <taxon>Actinomycetota</taxon>
        <taxon>Actinomycetes</taxon>
        <taxon>Micrococcales</taxon>
        <taxon>Micrococcaceae</taxon>
        <taxon>Rothia</taxon>
    </lineage>
</organism>
<dbReference type="EMBL" id="JANAFB010000015">
    <property type="protein sequence ID" value="MCP3425871.1"/>
    <property type="molecule type" value="Genomic_DNA"/>
</dbReference>
<accession>A0A9X2HAR3</accession>
<dbReference type="PANTHER" id="PTHR21599">
    <property type="entry name" value="GLYCERATE KINASE"/>
    <property type="match status" value="1"/>
</dbReference>
<dbReference type="Pfam" id="PF02595">
    <property type="entry name" value="Gly_kinase"/>
    <property type="match status" value="1"/>
</dbReference>
<protein>
    <submittedName>
        <fullName evidence="5">Glycerate kinase</fullName>
    </submittedName>
</protein>
<keyword evidence="3 4" id="KW-0418">Kinase</keyword>
<dbReference type="Gene3D" id="3.40.50.10350">
    <property type="entry name" value="Glycerate kinase, domain 1"/>
    <property type="match status" value="1"/>
</dbReference>
<sequence>MPHSTSGTTRIVVASDKFKGSLTAHEVGRSLTAGIRAVAPDAEVETIPVADGGEGTLEAAFAAGFERRTAEVHGPTMEPVTAAFALRGEEAFVEMATASGLDLLPDGRKDALGATSYGTGELIAAALDAGATRVVLGVGGSASTDGGAGLLNALGVVLHDVAGKPLPVGGGALEGLERVDASGLDPRVARTEFVLASDVDNPLLGEHGAPAVFGPQKGADAEDVIRLDAGLARYARLLGEALGLAEERLEGRPGAGAAGGVGFAALAGLGAHREAGIDVVLELVGLADRIAGADLVVTGEGSLDEQSLHGKTPMGVLACARRAGIPVLAVCGRSLLDAERVREAGFAGLYALAELEPDPARSMSEAGELLERVGARIGEQLPELLNPADAR</sequence>
<keyword evidence="6" id="KW-1185">Reference proteome</keyword>
<dbReference type="InterPro" id="IPR036129">
    <property type="entry name" value="Glycerate_kinase_sf"/>
</dbReference>
<comment type="similarity">
    <text evidence="1 4">Belongs to the glycerate kinase type-1 family.</text>
</comment>
<keyword evidence="2 4" id="KW-0808">Transferase</keyword>
<dbReference type="PANTHER" id="PTHR21599:SF0">
    <property type="entry name" value="GLYCERATE KINASE"/>
    <property type="match status" value="1"/>
</dbReference>
<proteinExistence type="inferred from homology"/>
<evidence type="ECO:0000313" key="6">
    <source>
        <dbReference type="Proteomes" id="UP001139502"/>
    </source>
</evidence>
<dbReference type="Proteomes" id="UP001139502">
    <property type="component" value="Unassembled WGS sequence"/>
</dbReference>
<dbReference type="GO" id="GO:0031388">
    <property type="term" value="P:organic acid phosphorylation"/>
    <property type="evidence" value="ECO:0007669"/>
    <property type="project" value="UniProtKB-UniRule"/>
</dbReference>
<evidence type="ECO:0000256" key="1">
    <source>
        <dbReference type="ARBA" id="ARBA00006284"/>
    </source>
</evidence>
<dbReference type="Gene3D" id="3.90.1510.10">
    <property type="entry name" value="Glycerate kinase, domain 2"/>
    <property type="match status" value="1"/>
</dbReference>
<evidence type="ECO:0000256" key="4">
    <source>
        <dbReference type="PIRNR" id="PIRNR006078"/>
    </source>
</evidence>